<keyword evidence="4 7" id="KW-0067">ATP-binding</keyword>
<dbReference type="InterPro" id="IPR003593">
    <property type="entry name" value="AAA+_ATPase"/>
</dbReference>
<proteinExistence type="predicted"/>
<comment type="caution">
    <text evidence="7">The sequence shown here is derived from an EMBL/GenBank/DDBJ whole genome shotgun (WGS) entry which is preliminary data.</text>
</comment>
<dbReference type="EMBL" id="JBHMBS010000014">
    <property type="protein sequence ID" value="MFB9679164.1"/>
    <property type="molecule type" value="Genomic_DNA"/>
</dbReference>
<evidence type="ECO:0000313" key="7">
    <source>
        <dbReference type="EMBL" id="MFB9679164.1"/>
    </source>
</evidence>
<evidence type="ECO:0000256" key="1">
    <source>
        <dbReference type="ARBA" id="ARBA00004202"/>
    </source>
</evidence>
<dbReference type="InterPro" id="IPR017871">
    <property type="entry name" value="ABC_transporter-like_CS"/>
</dbReference>
<keyword evidence="3" id="KW-0547">Nucleotide-binding</keyword>
<evidence type="ECO:0000256" key="5">
    <source>
        <dbReference type="ARBA" id="ARBA00023251"/>
    </source>
</evidence>
<dbReference type="RefSeq" id="WP_386160486.1">
    <property type="nucleotide sequence ID" value="NZ_JBHMBS010000014.1"/>
</dbReference>
<dbReference type="PROSITE" id="PS50893">
    <property type="entry name" value="ABC_TRANSPORTER_2"/>
    <property type="match status" value="1"/>
</dbReference>
<dbReference type="InterPro" id="IPR025302">
    <property type="entry name" value="DrrA1/2-like_C"/>
</dbReference>
<evidence type="ECO:0000259" key="6">
    <source>
        <dbReference type="PROSITE" id="PS50893"/>
    </source>
</evidence>
<name>A0ABV5TJG7_9ACTN</name>
<dbReference type="PANTHER" id="PTHR42711:SF17">
    <property type="entry name" value="ABC TRANSPORTER ATP-BINDING PROTEIN"/>
    <property type="match status" value="1"/>
</dbReference>
<keyword evidence="5" id="KW-0046">Antibiotic resistance</keyword>
<dbReference type="CDD" id="cd03230">
    <property type="entry name" value="ABC_DR_subfamily_A"/>
    <property type="match status" value="1"/>
</dbReference>
<dbReference type="Proteomes" id="UP001589610">
    <property type="component" value="Unassembled WGS sequence"/>
</dbReference>
<keyword evidence="8" id="KW-1185">Reference proteome</keyword>
<reference evidence="7 8" key="1">
    <citation type="submission" date="2024-09" db="EMBL/GenBank/DDBJ databases">
        <authorList>
            <person name="Sun Q."/>
            <person name="Mori K."/>
        </authorList>
    </citation>
    <scope>NUCLEOTIDE SEQUENCE [LARGE SCALE GENOMIC DNA]</scope>
    <source>
        <strain evidence="7 8">JCM 3028</strain>
    </source>
</reference>
<dbReference type="PANTHER" id="PTHR42711">
    <property type="entry name" value="ABC TRANSPORTER ATP-BINDING PROTEIN"/>
    <property type="match status" value="1"/>
</dbReference>
<accession>A0ABV5TJG7</accession>
<dbReference type="SMART" id="SM00382">
    <property type="entry name" value="AAA"/>
    <property type="match status" value="1"/>
</dbReference>
<dbReference type="Pfam" id="PF13732">
    <property type="entry name" value="DrrA1-3_C"/>
    <property type="match status" value="1"/>
</dbReference>
<dbReference type="PROSITE" id="PS00211">
    <property type="entry name" value="ABC_TRANSPORTER_1"/>
    <property type="match status" value="1"/>
</dbReference>
<evidence type="ECO:0000256" key="2">
    <source>
        <dbReference type="ARBA" id="ARBA00022448"/>
    </source>
</evidence>
<keyword evidence="2" id="KW-0813">Transport</keyword>
<gene>
    <name evidence="7" type="ORF">ACFFRH_27115</name>
</gene>
<dbReference type="Gene3D" id="3.40.50.300">
    <property type="entry name" value="P-loop containing nucleotide triphosphate hydrolases"/>
    <property type="match status" value="1"/>
</dbReference>
<evidence type="ECO:0000256" key="3">
    <source>
        <dbReference type="ARBA" id="ARBA00022741"/>
    </source>
</evidence>
<organism evidence="7 8">
    <name type="scientific">Streptosporangium vulgare</name>
    <dbReference type="NCBI Taxonomy" id="46190"/>
    <lineage>
        <taxon>Bacteria</taxon>
        <taxon>Bacillati</taxon>
        <taxon>Actinomycetota</taxon>
        <taxon>Actinomycetes</taxon>
        <taxon>Streptosporangiales</taxon>
        <taxon>Streptosporangiaceae</taxon>
        <taxon>Streptosporangium</taxon>
    </lineage>
</organism>
<protein>
    <submittedName>
        <fullName evidence="7">ATP-binding cassette domain-containing protein</fullName>
    </submittedName>
</protein>
<comment type="subcellular location">
    <subcellularLocation>
        <location evidence="1">Cell membrane</location>
        <topology evidence="1">Peripheral membrane protein</topology>
    </subcellularLocation>
</comment>
<evidence type="ECO:0000313" key="8">
    <source>
        <dbReference type="Proteomes" id="UP001589610"/>
    </source>
</evidence>
<dbReference type="Pfam" id="PF00005">
    <property type="entry name" value="ABC_tran"/>
    <property type="match status" value="1"/>
</dbReference>
<dbReference type="InterPro" id="IPR027417">
    <property type="entry name" value="P-loop_NTPase"/>
</dbReference>
<sequence length="313" mass="32617">MKNDANDAVSLRDVTKRFGAVRAVDGLSLDIPVGQTVALLGPNGAGKSTTIGLLLGLLAPGSGTVRVFGDSPENAIRSGRLAAMPQEGGLVPRTTVGELVGFVSGTYRSPLPLDEVMATAGLEGLAGRRMERLSGGQAQRVRFALALAGDPDLILLDEPTAALDVRARREFWESMRAFAARGKTILFSTHYLEEADEYADRVVVIDRGRIAADGTSREIKRLVALSTVSVTATGDAASLERLPGVVSAEVRGGRAHLRTRDADATVVALAAAGAVRDLEVVPAALEDAFIALTELTEPVPGPASALTETGVEA</sequence>
<dbReference type="InterPro" id="IPR050763">
    <property type="entry name" value="ABC_transporter_ATP-binding"/>
</dbReference>
<evidence type="ECO:0000256" key="4">
    <source>
        <dbReference type="ARBA" id="ARBA00022840"/>
    </source>
</evidence>
<dbReference type="SUPFAM" id="SSF52540">
    <property type="entry name" value="P-loop containing nucleoside triphosphate hydrolases"/>
    <property type="match status" value="1"/>
</dbReference>
<dbReference type="InterPro" id="IPR003439">
    <property type="entry name" value="ABC_transporter-like_ATP-bd"/>
</dbReference>
<feature type="domain" description="ABC transporter" evidence="6">
    <location>
        <begin position="9"/>
        <end position="232"/>
    </location>
</feature>
<dbReference type="GO" id="GO:0005524">
    <property type="term" value="F:ATP binding"/>
    <property type="evidence" value="ECO:0007669"/>
    <property type="project" value="UniProtKB-KW"/>
</dbReference>